<sequence>MTDTTITPPEEVPGCECGALLEEGQTRCSKCIARDRWARRQVAGRRAARRRTITRRPPRGPLGATALGVIWS</sequence>
<organism evidence="2 3">
    <name type="scientific">Microbispora siamensis</name>
    <dbReference type="NCBI Taxonomy" id="564413"/>
    <lineage>
        <taxon>Bacteria</taxon>
        <taxon>Bacillati</taxon>
        <taxon>Actinomycetota</taxon>
        <taxon>Actinomycetes</taxon>
        <taxon>Streptosporangiales</taxon>
        <taxon>Streptosporangiaceae</taxon>
        <taxon>Microbispora</taxon>
    </lineage>
</organism>
<name>A0ABQ4GY57_9ACTN</name>
<keyword evidence="3" id="KW-1185">Reference proteome</keyword>
<feature type="region of interest" description="Disordered" evidence="1">
    <location>
        <begin position="47"/>
        <end position="72"/>
    </location>
</feature>
<dbReference type="EMBL" id="BOOF01000052">
    <property type="protein sequence ID" value="GIH66348.1"/>
    <property type="molecule type" value="Genomic_DNA"/>
</dbReference>
<proteinExistence type="predicted"/>
<comment type="caution">
    <text evidence="2">The sequence shown here is derived from an EMBL/GenBank/DDBJ whole genome shotgun (WGS) entry which is preliminary data.</text>
</comment>
<accession>A0ABQ4GY57</accession>
<reference evidence="2 3" key="1">
    <citation type="submission" date="2021-01" db="EMBL/GenBank/DDBJ databases">
        <title>Whole genome shotgun sequence of Microbispora siamensis NBRC 104113.</title>
        <authorList>
            <person name="Komaki H."/>
            <person name="Tamura T."/>
        </authorList>
    </citation>
    <scope>NUCLEOTIDE SEQUENCE [LARGE SCALE GENOMIC DNA]</scope>
    <source>
        <strain evidence="2 3">NBRC 104113</strain>
    </source>
</reference>
<dbReference type="RefSeq" id="WP_204052208.1">
    <property type="nucleotide sequence ID" value="NZ_BOOF01000052.1"/>
</dbReference>
<evidence type="ECO:0000256" key="1">
    <source>
        <dbReference type="SAM" id="MobiDB-lite"/>
    </source>
</evidence>
<feature type="compositionally biased region" description="Basic residues" evidence="1">
    <location>
        <begin position="47"/>
        <end position="58"/>
    </location>
</feature>
<dbReference type="Proteomes" id="UP000660454">
    <property type="component" value="Unassembled WGS sequence"/>
</dbReference>
<protein>
    <submittedName>
        <fullName evidence="2">Uncharacterized protein</fullName>
    </submittedName>
</protein>
<evidence type="ECO:0000313" key="2">
    <source>
        <dbReference type="EMBL" id="GIH66348.1"/>
    </source>
</evidence>
<evidence type="ECO:0000313" key="3">
    <source>
        <dbReference type="Proteomes" id="UP000660454"/>
    </source>
</evidence>
<gene>
    <name evidence="2" type="ORF">Msi02_71650</name>
</gene>